<evidence type="ECO:0000259" key="3">
    <source>
        <dbReference type="PROSITE" id="PS50943"/>
    </source>
</evidence>
<dbReference type="Pfam" id="PF01381">
    <property type="entry name" value="HTH_3"/>
    <property type="match status" value="1"/>
</dbReference>
<dbReference type="GO" id="GO:0003677">
    <property type="term" value="F:DNA binding"/>
    <property type="evidence" value="ECO:0007669"/>
    <property type="project" value="UniProtKB-KW"/>
</dbReference>
<feature type="region of interest" description="Disordered" evidence="2">
    <location>
        <begin position="1"/>
        <end position="28"/>
    </location>
</feature>
<evidence type="ECO:0000256" key="1">
    <source>
        <dbReference type="ARBA" id="ARBA00023125"/>
    </source>
</evidence>
<dbReference type="EMBL" id="MN448271">
    <property type="protein sequence ID" value="QFG73851.1"/>
    <property type="molecule type" value="Genomic_DNA"/>
</dbReference>
<feature type="compositionally biased region" description="Polar residues" evidence="2">
    <location>
        <begin position="1"/>
        <end position="11"/>
    </location>
</feature>
<reference evidence="4" key="1">
    <citation type="journal article" date="2019" name="Philos. Trans. R. Soc. Lond., B, Biol. Sci.">
        <title>Targeted metagenomic recovery of four divergent viruses reveals shared and distinctive characteristics of giant viruses of marine eukaryotes.</title>
        <authorList>
            <person name="Needham D.M."/>
            <person name="Poirier C."/>
            <person name="Hehenberger E."/>
            <person name="Jimenez V."/>
            <person name="Swalwell J.E."/>
            <person name="Santoro A.E."/>
            <person name="Worden A.Z."/>
        </authorList>
    </citation>
    <scope>NUCLEOTIDE SEQUENCE</scope>
    <source>
        <strain evidence="4">OPacV-662</strain>
    </source>
</reference>
<dbReference type="PANTHER" id="PTHR10245">
    <property type="entry name" value="ENDOTHELIAL DIFFERENTIATION-RELATED FACTOR 1 MULTIPROTEIN BRIDGING FACTOR 1"/>
    <property type="match status" value="1"/>
</dbReference>
<protein>
    <submittedName>
        <fullName evidence="4">Helix-turn-helix protein</fullName>
    </submittedName>
</protein>
<dbReference type="Gene3D" id="1.10.260.40">
    <property type="entry name" value="lambda repressor-like DNA-binding domains"/>
    <property type="match status" value="1"/>
</dbReference>
<accession>A0A5J6VKD8</accession>
<dbReference type="PROSITE" id="PS50943">
    <property type="entry name" value="HTH_CROC1"/>
    <property type="match status" value="1"/>
</dbReference>
<keyword evidence="1" id="KW-0238">DNA-binding</keyword>
<proteinExistence type="predicted"/>
<evidence type="ECO:0000313" key="4">
    <source>
        <dbReference type="EMBL" id="QFG73851.1"/>
    </source>
</evidence>
<dbReference type="SMART" id="SM00530">
    <property type="entry name" value="HTH_XRE"/>
    <property type="match status" value="1"/>
</dbReference>
<dbReference type="InterPro" id="IPR001387">
    <property type="entry name" value="Cro/C1-type_HTH"/>
</dbReference>
<dbReference type="PANTHER" id="PTHR10245:SF15">
    <property type="entry name" value="ENDOTHELIAL DIFFERENTIATION-RELATED FACTOR 1"/>
    <property type="match status" value="1"/>
</dbReference>
<dbReference type="CDD" id="cd00093">
    <property type="entry name" value="HTH_XRE"/>
    <property type="match status" value="1"/>
</dbReference>
<sequence length="102" mass="11787">MDHQDWNQVVFTKSDKPKYRGNPSRTLEERIEETPIKKTPLTVSKAIQKARLAKKLSQKDLAARLNVKVTTIVEYENGKARPNNTFISKLERILQTKLPRAK</sequence>
<feature type="domain" description="HTH cro/C1-type" evidence="3">
    <location>
        <begin position="47"/>
        <end position="101"/>
    </location>
</feature>
<dbReference type="InterPro" id="IPR010982">
    <property type="entry name" value="Lambda_DNA-bd_dom_sf"/>
</dbReference>
<organism evidence="4">
    <name type="scientific">Megaviridae environmental sample</name>
    <dbReference type="NCBI Taxonomy" id="1737588"/>
    <lineage>
        <taxon>Viruses</taxon>
        <taxon>Varidnaviria</taxon>
        <taxon>Bamfordvirae</taxon>
        <taxon>Nucleocytoviricota</taxon>
        <taxon>Megaviricetes</taxon>
        <taxon>Imitervirales</taxon>
        <taxon>Mimiviridae</taxon>
        <taxon>environmental samples</taxon>
    </lineage>
</organism>
<name>A0A5J6VKD8_9VIRU</name>
<evidence type="ECO:0000256" key="2">
    <source>
        <dbReference type="SAM" id="MobiDB-lite"/>
    </source>
</evidence>
<dbReference type="SUPFAM" id="SSF47413">
    <property type="entry name" value="lambda repressor-like DNA-binding domains"/>
    <property type="match status" value="1"/>
</dbReference>